<gene>
    <name evidence="2" type="ORF">L1049_009507</name>
</gene>
<organism evidence="2 3">
    <name type="scientific">Liquidambar formosana</name>
    <name type="common">Formosan gum</name>
    <dbReference type="NCBI Taxonomy" id="63359"/>
    <lineage>
        <taxon>Eukaryota</taxon>
        <taxon>Viridiplantae</taxon>
        <taxon>Streptophyta</taxon>
        <taxon>Embryophyta</taxon>
        <taxon>Tracheophyta</taxon>
        <taxon>Spermatophyta</taxon>
        <taxon>Magnoliopsida</taxon>
        <taxon>eudicotyledons</taxon>
        <taxon>Gunneridae</taxon>
        <taxon>Pentapetalae</taxon>
        <taxon>Saxifragales</taxon>
        <taxon>Altingiaceae</taxon>
        <taxon>Liquidambar</taxon>
    </lineage>
</organism>
<comment type="caution">
    <text evidence="2">The sequence shown here is derived from an EMBL/GenBank/DDBJ whole genome shotgun (WGS) entry which is preliminary data.</text>
</comment>
<protein>
    <submittedName>
        <fullName evidence="2">Uncharacterized protein</fullName>
    </submittedName>
</protein>
<keyword evidence="3" id="KW-1185">Reference proteome</keyword>
<evidence type="ECO:0000313" key="2">
    <source>
        <dbReference type="EMBL" id="KAK9267089.1"/>
    </source>
</evidence>
<dbReference type="Proteomes" id="UP001415857">
    <property type="component" value="Unassembled WGS sequence"/>
</dbReference>
<dbReference type="AlphaFoldDB" id="A0AAP0R3I7"/>
<sequence>MVLNLVVLSSLRPSPLAPRPRGIAPPSLSLPSAFACRHRPRQSPVASRHRPRQSPVASRQSPVASRYLPVATAIALATRQSSLRTLRSSDQCQSLTQSRSAAQALSSRLTRSTTVAGCRLIVRPSRLRPLTVSLSQATPTAATGTPLSHSHWQSRTTTVTASHSLLHPLLDLTRSTSTPDRPLIS</sequence>
<evidence type="ECO:0000256" key="1">
    <source>
        <dbReference type="SAM" id="MobiDB-lite"/>
    </source>
</evidence>
<evidence type="ECO:0000313" key="3">
    <source>
        <dbReference type="Proteomes" id="UP001415857"/>
    </source>
</evidence>
<accession>A0AAP0R3I7</accession>
<feature type="compositionally biased region" description="Basic residues" evidence="1">
    <location>
        <begin position="37"/>
        <end position="52"/>
    </location>
</feature>
<dbReference type="EMBL" id="JBBPBK010000016">
    <property type="protein sequence ID" value="KAK9267089.1"/>
    <property type="molecule type" value="Genomic_DNA"/>
</dbReference>
<reference evidence="2 3" key="1">
    <citation type="journal article" date="2024" name="Plant J.">
        <title>Genome sequences and population genomics reveal climatic adaptation and genomic divergence between two closely related sweetgum species.</title>
        <authorList>
            <person name="Xu W.Q."/>
            <person name="Ren C.Q."/>
            <person name="Zhang X.Y."/>
            <person name="Comes H.P."/>
            <person name="Liu X.H."/>
            <person name="Li Y.G."/>
            <person name="Kettle C.J."/>
            <person name="Jalonen R."/>
            <person name="Gaisberger H."/>
            <person name="Ma Y.Z."/>
            <person name="Qiu Y.X."/>
        </authorList>
    </citation>
    <scope>NUCLEOTIDE SEQUENCE [LARGE SCALE GENOMIC DNA]</scope>
    <source>
        <strain evidence="2">Hangzhou</strain>
    </source>
</reference>
<name>A0AAP0R3I7_LIQFO</name>
<proteinExistence type="predicted"/>
<feature type="region of interest" description="Disordered" evidence="1">
    <location>
        <begin position="37"/>
        <end position="63"/>
    </location>
</feature>